<dbReference type="Proteomes" id="UP001165667">
    <property type="component" value="Unassembled WGS sequence"/>
</dbReference>
<dbReference type="AlphaFoldDB" id="A0AA42CL65"/>
<reference evidence="3" key="1">
    <citation type="submission" date="2022-05" db="EMBL/GenBank/DDBJ databases">
        <authorList>
            <person name="Pankratov T."/>
        </authorList>
    </citation>
    <scope>NUCLEOTIDE SEQUENCE</scope>
    <source>
        <strain evidence="3">BP6-180914</strain>
    </source>
</reference>
<keyword evidence="1" id="KW-0812">Transmembrane</keyword>
<dbReference type="RefSeq" id="WP_282587678.1">
    <property type="nucleotide sequence ID" value="NZ_JAMOIM010000024.1"/>
</dbReference>
<keyword evidence="2" id="KW-0732">Signal</keyword>
<dbReference type="EMBL" id="JAMOIM010000024">
    <property type="protein sequence ID" value="MCW6511299.1"/>
    <property type="molecule type" value="Genomic_DNA"/>
</dbReference>
<keyword evidence="1" id="KW-0472">Membrane</keyword>
<gene>
    <name evidence="3" type="ORF">M8523_25250</name>
</gene>
<feature type="transmembrane region" description="Helical" evidence="1">
    <location>
        <begin position="185"/>
        <end position="204"/>
    </location>
</feature>
<sequence length="211" mass="21482">MTRLLTIAAAMAAFSLAQPASAAIMQGTIGGTITYGTDSLNLFGGGSLVSKAVALSYSYDSALFSSNPYGICGASDACNISRTAAALTVATTIGGTTRTDTSGPVAEVDFFANGPTVSLYPTLPPNNGVYNYTILNLTLSNAGQIGQSLSPAFGPSITDRLSFTVDNQTEFLTFTPSVSAVPLPASLPLFGAALLTLVGLRFGATRRSSAS</sequence>
<feature type="chain" id="PRO_5041360910" description="VPLPA-CTERM sorting domain-containing protein" evidence="2">
    <location>
        <begin position="23"/>
        <end position="211"/>
    </location>
</feature>
<feature type="signal peptide" evidence="2">
    <location>
        <begin position="1"/>
        <end position="22"/>
    </location>
</feature>
<evidence type="ECO:0000256" key="2">
    <source>
        <dbReference type="SAM" id="SignalP"/>
    </source>
</evidence>
<name>A0AA42CL65_9HYPH</name>
<keyword evidence="1" id="KW-1133">Transmembrane helix</keyword>
<keyword evidence="4" id="KW-1185">Reference proteome</keyword>
<proteinExistence type="predicted"/>
<comment type="caution">
    <text evidence="3">The sequence shown here is derived from an EMBL/GenBank/DDBJ whole genome shotgun (WGS) entry which is preliminary data.</text>
</comment>
<accession>A0AA42CL65</accession>
<evidence type="ECO:0008006" key="5">
    <source>
        <dbReference type="Google" id="ProtNLM"/>
    </source>
</evidence>
<protein>
    <recommendedName>
        <fullName evidence="5">VPLPA-CTERM sorting domain-containing protein</fullName>
    </recommendedName>
</protein>
<evidence type="ECO:0000313" key="4">
    <source>
        <dbReference type="Proteomes" id="UP001165667"/>
    </source>
</evidence>
<evidence type="ECO:0000313" key="3">
    <source>
        <dbReference type="EMBL" id="MCW6511299.1"/>
    </source>
</evidence>
<organism evidence="3 4">
    <name type="scientific">Lichenifustis flavocetrariae</name>
    <dbReference type="NCBI Taxonomy" id="2949735"/>
    <lineage>
        <taxon>Bacteria</taxon>
        <taxon>Pseudomonadati</taxon>
        <taxon>Pseudomonadota</taxon>
        <taxon>Alphaproteobacteria</taxon>
        <taxon>Hyphomicrobiales</taxon>
        <taxon>Lichenihabitantaceae</taxon>
        <taxon>Lichenifustis</taxon>
    </lineage>
</organism>
<evidence type="ECO:0000256" key="1">
    <source>
        <dbReference type="SAM" id="Phobius"/>
    </source>
</evidence>